<dbReference type="Pfam" id="PF03492">
    <property type="entry name" value="Methyltransf_7"/>
    <property type="match status" value="1"/>
</dbReference>
<evidence type="ECO:0000313" key="4">
    <source>
        <dbReference type="Proteomes" id="UP001485043"/>
    </source>
</evidence>
<dbReference type="InterPro" id="IPR005299">
    <property type="entry name" value="MeTrfase_7"/>
</dbReference>
<comment type="caution">
    <text evidence="3">The sequence shown here is derived from an EMBL/GenBank/DDBJ whole genome shotgun (WGS) entry which is preliminary data.</text>
</comment>
<dbReference type="Gene3D" id="1.10.1200.270">
    <property type="entry name" value="Methyltransferase, alpha-helical capping domain"/>
    <property type="match status" value="1"/>
</dbReference>
<dbReference type="InterPro" id="IPR029063">
    <property type="entry name" value="SAM-dependent_MTases_sf"/>
</dbReference>
<evidence type="ECO:0000256" key="1">
    <source>
        <dbReference type="ARBA" id="ARBA00022723"/>
    </source>
</evidence>
<keyword evidence="1" id="KW-0479">Metal-binding</keyword>
<organism evidence="3 4">
    <name type="scientific">Apatococcus fuscideae</name>
    <dbReference type="NCBI Taxonomy" id="2026836"/>
    <lineage>
        <taxon>Eukaryota</taxon>
        <taxon>Viridiplantae</taxon>
        <taxon>Chlorophyta</taxon>
        <taxon>core chlorophytes</taxon>
        <taxon>Trebouxiophyceae</taxon>
        <taxon>Chlorellales</taxon>
        <taxon>Chlorellaceae</taxon>
        <taxon>Apatococcus</taxon>
    </lineage>
</organism>
<dbReference type="SUPFAM" id="SSF53335">
    <property type="entry name" value="S-adenosyl-L-methionine-dependent methyltransferases"/>
    <property type="match status" value="1"/>
</dbReference>
<dbReference type="PANTHER" id="PTHR31009">
    <property type="entry name" value="S-ADENOSYL-L-METHIONINE:CARBOXYL METHYLTRANSFERASE FAMILY PROTEIN"/>
    <property type="match status" value="1"/>
</dbReference>
<evidence type="ECO:0000313" key="3">
    <source>
        <dbReference type="EMBL" id="KAK9865969.1"/>
    </source>
</evidence>
<dbReference type="Proteomes" id="UP001485043">
    <property type="component" value="Unassembled WGS sequence"/>
</dbReference>
<sequence length="429" mass="47373">MPGQTSAGVDYDKGSSNQSAANKAAVHWLQEAAAASKAISPGVINILDLGSATGKNSAGELKAFVEAVRQSEGDVGQDIIITHVDTSGNDWNQLCRTVMSSPISYLAGSERVYSHAQARSFFEQVAPAGSVALAYSGISFHWMSQSQPLSDCWVQHPDTKDRKTYAANQQQAARDWLQLLQMRAQELLPGGYLVATAATLEDSESFNHLVAMVYQAWREAAKQGAITEQEFKSFAGGHWLRSREEWLAPLHKELKDEFEVLELQEGSTTDPHWVEYSKAGTCDGDEGPRALAEGYAKFMFGVLAGQECESLVAGQWLRTREEWLAPLQGELKDHFELLEFHESSVTDAHWKIFQESTGNDADKAHALAEGYSKFFFGITPGLVNAHLTQRAQAEKDRILEVMKAEYIGLVSAHPTELRLPFALIVLRRK</sequence>
<gene>
    <name evidence="3" type="ORF">WJX84_000204</name>
</gene>
<keyword evidence="4" id="KW-1185">Reference proteome</keyword>
<dbReference type="GO" id="GO:0046872">
    <property type="term" value="F:metal ion binding"/>
    <property type="evidence" value="ECO:0007669"/>
    <property type="project" value="UniProtKB-KW"/>
</dbReference>
<protein>
    <recommendedName>
        <fullName evidence="5">SAM dependent carboxyl methyltransferase</fullName>
    </recommendedName>
</protein>
<name>A0AAW1T8X1_9CHLO</name>
<dbReference type="AlphaFoldDB" id="A0AAW1T8X1"/>
<dbReference type="Gene3D" id="3.40.50.150">
    <property type="entry name" value="Vaccinia Virus protein VP39"/>
    <property type="match status" value="1"/>
</dbReference>
<dbReference type="EMBL" id="JALJOV010000200">
    <property type="protein sequence ID" value="KAK9865969.1"/>
    <property type="molecule type" value="Genomic_DNA"/>
</dbReference>
<proteinExistence type="predicted"/>
<accession>A0AAW1T8X1</accession>
<evidence type="ECO:0008006" key="5">
    <source>
        <dbReference type="Google" id="ProtNLM"/>
    </source>
</evidence>
<evidence type="ECO:0000256" key="2">
    <source>
        <dbReference type="ARBA" id="ARBA00022842"/>
    </source>
</evidence>
<dbReference type="GO" id="GO:0008168">
    <property type="term" value="F:methyltransferase activity"/>
    <property type="evidence" value="ECO:0007669"/>
    <property type="project" value="InterPro"/>
</dbReference>
<keyword evidence="2" id="KW-0460">Magnesium</keyword>
<reference evidence="3 4" key="1">
    <citation type="journal article" date="2024" name="Nat. Commun.">
        <title>Phylogenomics reveals the evolutionary origins of lichenization in chlorophyte algae.</title>
        <authorList>
            <person name="Puginier C."/>
            <person name="Libourel C."/>
            <person name="Otte J."/>
            <person name="Skaloud P."/>
            <person name="Haon M."/>
            <person name="Grisel S."/>
            <person name="Petersen M."/>
            <person name="Berrin J.G."/>
            <person name="Delaux P.M."/>
            <person name="Dal Grande F."/>
            <person name="Keller J."/>
        </authorList>
    </citation>
    <scope>NUCLEOTIDE SEQUENCE [LARGE SCALE GENOMIC DNA]</scope>
    <source>
        <strain evidence="3 4">SAG 2523</strain>
    </source>
</reference>
<dbReference type="InterPro" id="IPR042086">
    <property type="entry name" value="MeTrfase_capping"/>
</dbReference>